<dbReference type="AlphaFoldDB" id="A0A6H2EL55"/>
<keyword evidence="3" id="KW-0597">Phosphoprotein</keyword>
<protein>
    <recommendedName>
        <fullName evidence="2">histidine kinase</fullName>
        <ecNumber evidence="2">2.7.13.3</ecNumber>
    </recommendedName>
</protein>
<keyword evidence="4" id="KW-0808">Transferase</keyword>
<dbReference type="InterPro" id="IPR011712">
    <property type="entry name" value="Sig_transdc_His_kin_sub3_dim/P"/>
</dbReference>
<organism evidence="10 11">
    <name type="scientific">Arcanobacterium buesumense</name>
    <dbReference type="NCBI Taxonomy" id="2722751"/>
    <lineage>
        <taxon>Bacteria</taxon>
        <taxon>Bacillati</taxon>
        <taxon>Actinomycetota</taxon>
        <taxon>Actinomycetes</taxon>
        <taxon>Actinomycetales</taxon>
        <taxon>Actinomycetaceae</taxon>
        <taxon>Arcanobacterium</taxon>
    </lineage>
</organism>
<evidence type="ECO:0000256" key="1">
    <source>
        <dbReference type="ARBA" id="ARBA00000085"/>
    </source>
</evidence>
<evidence type="ECO:0000256" key="7">
    <source>
        <dbReference type="ARBA" id="ARBA00022840"/>
    </source>
</evidence>
<proteinExistence type="predicted"/>
<keyword evidence="5" id="KW-0547">Nucleotide-binding</keyword>
<name>A0A6H2EL55_9ACTO</name>
<dbReference type="InterPro" id="IPR036890">
    <property type="entry name" value="HATPase_C_sf"/>
</dbReference>
<evidence type="ECO:0000313" key="10">
    <source>
        <dbReference type="EMBL" id="QJC21512.1"/>
    </source>
</evidence>
<comment type="catalytic activity">
    <reaction evidence="1">
        <text>ATP + protein L-histidine = ADP + protein N-phospho-L-histidine.</text>
        <dbReference type="EC" id="2.7.13.3"/>
    </reaction>
</comment>
<evidence type="ECO:0000256" key="3">
    <source>
        <dbReference type="ARBA" id="ARBA00022553"/>
    </source>
</evidence>
<evidence type="ECO:0000256" key="6">
    <source>
        <dbReference type="ARBA" id="ARBA00022777"/>
    </source>
</evidence>
<dbReference type="KEGG" id="arca:HC352_02615"/>
<accession>A0A6H2EL55</accession>
<evidence type="ECO:0000256" key="5">
    <source>
        <dbReference type="ARBA" id="ARBA00022741"/>
    </source>
</evidence>
<dbReference type="SUPFAM" id="SSF55874">
    <property type="entry name" value="ATPase domain of HSP90 chaperone/DNA topoisomerase II/histidine kinase"/>
    <property type="match status" value="1"/>
</dbReference>
<dbReference type="RefSeq" id="WP_168917452.1">
    <property type="nucleotide sequence ID" value="NZ_CP050804.1"/>
</dbReference>
<sequence length="247" mass="26332">MSFLRRLFSSRSTSYAQKIAHLTESRREIVQAFEIERRRIERDLHDGAQQYLVATGMALGELELIVTLAGELPAELADLPEIIARAKTANQQGLAALRATVNNVHPKLLSDMGLAAAVRDIAERCELLVRVVVPHPLPDLPEGVVATAYFLVAEALTNTAKYAPNAEATVMLAADEYLHVSVVDTGPGGAQLSSGHGLAGMRERLAAFGGTLDVVSPAGGPTKITGKIPLLLRTGESSIVLHSGENQ</sequence>
<dbReference type="Gene3D" id="1.20.5.1930">
    <property type="match status" value="1"/>
</dbReference>
<dbReference type="GO" id="GO:0000155">
    <property type="term" value="F:phosphorelay sensor kinase activity"/>
    <property type="evidence" value="ECO:0007669"/>
    <property type="project" value="InterPro"/>
</dbReference>
<dbReference type="InterPro" id="IPR050482">
    <property type="entry name" value="Sensor_HK_TwoCompSys"/>
</dbReference>
<evidence type="ECO:0000256" key="2">
    <source>
        <dbReference type="ARBA" id="ARBA00012438"/>
    </source>
</evidence>
<dbReference type="Pfam" id="PF02518">
    <property type="entry name" value="HATPase_c"/>
    <property type="match status" value="1"/>
</dbReference>
<evidence type="ECO:0000313" key="11">
    <source>
        <dbReference type="Proteomes" id="UP000502298"/>
    </source>
</evidence>
<evidence type="ECO:0000256" key="4">
    <source>
        <dbReference type="ARBA" id="ARBA00022679"/>
    </source>
</evidence>
<dbReference type="EMBL" id="CP050804">
    <property type="protein sequence ID" value="QJC21512.1"/>
    <property type="molecule type" value="Genomic_DNA"/>
</dbReference>
<dbReference type="InterPro" id="IPR003594">
    <property type="entry name" value="HATPase_dom"/>
</dbReference>
<dbReference type="EC" id="2.7.13.3" evidence="2"/>
<evidence type="ECO:0000256" key="8">
    <source>
        <dbReference type="ARBA" id="ARBA00023012"/>
    </source>
</evidence>
<dbReference type="GO" id="GO:0005524">
    <property type="term" value="F:ATP binding"/>
    <property type="evidence" value="ECO:0007669"/>
    <property type="project" value="UniProtKB-KW"/>
</dbReference>
<keyword evidence="6 10" id="KW-0418">Kinase</keyword>
<reference evidence="10 11" key="1">
    <citation type="submission" date="2020-03" db="EMBL/GenBank/DDBJ databases">
        <title>Complete genome of Arcanobacterium buesumensis sp. nov. strain 2701.</title>
        <authorList>
            <person name="Borowiak M."/>
            <person name="Alssahen M."/>
            <person name="Laemmler C."/>
            <person name="Malorny B."/>
            <person name="Hassan A."/>
            <person name="Prenger-Berninghoff E."/>
            <person name="Ploetz M."/>
            <person name="Abdulmawjood A."/>
        </authorList>
    </citation>
    <scope>NUCLEOTIDE SEQUENCE [LARGE SCALE GENOMIC DNA]</scope>
    <source>
        <strain evidence="10 11">2701</strain>
    </source>
</reference>
<evidence type="ECO:0000259" key="9">
    <source>
        <dbReference type="SMART" id="SM00387"/>
    </source>
</evidence>
<dbReference type="PANTHER" id="PTHR24421">
    <property type="entry name" value="NITRATE/NITRITE SENSOR PROTEIN NARX-RELATED"/>
    <property type="match status" value="1"/>
</dbReference>
<keyword evidence="11" id="KW-1185">Reference proteome</keyword>
<dbReference type="Proteomes" id="UP000502298">
    <property type="component" value="Chromosome"/>
</dbReference>
<dbReference type="SMART" id="SM00387">
    <property type="entry name" value="HATPase_c"/>
    <property type="match status" value="1"/>
</dbReference>
<dbReference type="PANTHER" id="PTHR24421:SF10">
    <property type="entry name" value="NITRATE_NITRITE SENSOR PROTEIN NARQ"/>
    <property type="match status" value="1"/>
</dbReference>
<feature type="domain" description="Histidine kinase/HSP90-like ATPase" evidence="9">
    <location>
        <begin position="143"/>
        <end position="232"/>
    </location>
</feature>
<gene>
    <name evidence="10" type="ORF">HC352_02615</name>
</gene>
<dbReference type="Gene3D" id="3.30.565.10">
    <property type="entry name" value="Histidine kinase-like ATPase, C-terminal domain"/>
    <property type="match status" value="1"/>
</dbReference>
<dbReference type="GO" id="GO:0046983">
    <property type="term" value="F:protein dimerization activity"/>
    <property type="evidence" value="ECO:0007669"/>
    <property type="project" value="InterPro"/>
</dbReference>
<dbReference type="GO" id="GO:0016020">
    <property type="term" value="C:membrane"/>
    <property type="evidence" value="ECO:0007669"/>
    <property type="project" value="InterPro"/>
</dbReference>
<dbReference type="CDD" id="cd16917">
    <property type="entry name" value="HATPase_UhpB-NarQ-NarX-like"/>
    <property type="match status" value="1"/>
</dbReference>
<keyword evidence="7" id="KW-0067">ATP-binding</keyword>
<dbReference type="Pfam" id="PF07730">
    <property type="entry name" value="HisKA_3"/>
    <property type="match status" value="1"/>
</dbReference>
<keyword evidence="8" id="KW-0902">Two-component regulatory system</keyword>